<dbReference type="CDD" id="cd16571">
    <property type="entry name" value="RING-HC_SIAHs"/>
    <property type="match status" value="1"/>
</dbReference>
<evidence type="ECO:0000256" key="12">
    <source>
        <dbReference type="SAM" id="MobiDB-lite"/>
    </source>
</evidence>
<keyword evidence="8" id="KW-0833">Ubl conjugation pathway</keyword>
<dbReference type="Pfam" id="PF21361">
    <property type="entry name" value="Sina_ZnF"/>
    <property type="match status" value="1"/>
</dbReference>
<dbReference type="InterPro" id="IPR044286">
    <property type="entry name" value="SINL_plant"/>
</dbReference>
<protein>
    <recommendedName>
        <fullName evidence="4">RING-type E3 ubiquitin transferase</fullName>
        <ecNumber evidence="4">2.3.2.27</ecNumber>
    </recommendedName>
</protein>
<dbReference type="PANTHER" id="PTHR46632">
    <property type="entry name" value="E3 UBIQUITIN-PROTEIN LIGASE SINA-LIKE 4"/>
    <property type="match status" value="1"/>
</dbReference>
<dbReference type="GO" id="GO:0008270">
    <property type="term" value="F:zinc ion binding"/>
    <property type="evidence" value="ECO:0007669"/>
    <property type="project" value="UniProtKB-KW"/>
</dbReference>
<keyword evidence="7 11" id="KW-0863">Zinc-finger</keyword>
<keyword evidence="5" id="KW-0808">Transferase</keyword>
<evidence type="ECO:0000256" key="9">
    <source>
        <dbReference type="ARBA" id="ARBA00022833"/>
    </source>
</evidence>
<evidence type="ECO:0000313" key="16">
    <source>
        <dbReference type="Proteomes" id="UP001359559"/>
    </source>
</evidence>
<feature type="compositionally biased region" description="Polar residues" evidence="12">
    <location>
        <begin position="112"/>
        <end position="123"/>
    </location>
</feature>
<dbReference type="InterPro" id="IPR013083">
    <property type="entry name" value="Znf_RING/FYVE/PHD"/>
</dbReference>
<comment type="caution">
    <text evidence="15">The sequence shown here is derived from an EMBL/GenBank/DDBJ whole genome shotgun (WGS) entry which is preliminary data.</text>
</comment>
<keyword evidence="9" id="KW-0862">Zinc</keyword>
<dbReference type="AlphaFoldDB" id="A0AAN9KLA6"/>
<dbReference type="PROSITE" id="PS51081">
    <property type="entry name" value="ZF_SIAH"/>
    <property type="match status" value="1"/>
</dbReference>
<evidence type="ECO:0000256" key="11">
    <source>
        <dbReference type="PROSITE-ProRule" id="PRU00455"/>
    </source>
</evidence>
<dbReference type="InterPro" id="IPR013010">
    <property type="entry name" value="Znf_SIAH"/>
</dbReference>
<evidence type="ECO:0000256" key="3">
    <source>
        <dbReference type="ARBA" id="ARBA00009119"/>
    </source>
</evidence>
<dbReference type="EMBL" id="JAYKXN010000001">
    <property type="protein sequence ID" value="KAK7319334.1"/>
    <property type="molecule type" value="Genomic_DNA"/>
</dbReference>
<organism evidence="15 16">
    <name type="scientific">Clitoria ternatea</name>
    <name type="common">Butterfly pea</name>
    <dbReference type="NCBI Taxonomy" id="43366"/>
    <lineage>
        <taxon>Eukaryota</taxon>
        <taxon>Viridiplantae</taxon>
        <taxon>Streptophyta</taxon>
        <taxon>Embryophyta</taxon>
        <taxon>Tracheophyta</taxon>
        <taxon>Spermatophyta</taxon>
        <taxon>Magnoliopsida</taxon>
        <taxon>eudicotyledons</taxon>
        <taxon>Gunneridae</taxon>
        <taxon>Pentapetalae</taxon>
        <taxon>rosids</taxon>
        <taxon>fabids</taxon>
        <taxon>Fabales</taxon>
        <taxon>Fabaceae</taxon>
        <taxon>Papilionoideae</taxon>
        <taxon>50 kb inversion clade</taxon>
        <taxon>NPAAA clade</taxon>
        <taxon>indigoferoid/millettioid clade</taxon>
        <taxon>Phaseoleae</taxon>
        <taxon>Clitoria</taxon>
    </lineage>
</organism>
<evidence type="ECO:0000259" key="14">
    <source>
        <dbReference type="PROSITE" id="PS51081"/>
    </source>
</evidence>
<dbReference type="Pfam" id="PF21362">
    <property type="entry name" value="Sina_RING"/>
    <property type="match status" value="1"/>
</dbReference>
<evidence type="ECO:0000313" key="15">
    <source>
        <dbReference type="EMBL" id="KAK7319334.1"/>
    </source>
</evidence>
<evidence type="ECO:0000256" key="6">
    <source>
        <dbReference type="ARBA" id="ARBA00022723"/>
    </source>
</evidence>
<sequence>MKWQIVSYLTTTFFAFGMLRELLFFNSFLNIKEDCQEKIERKKKSRVGIRGERVMVKISVGGYDDGEGPSNRNQKRRREEEEEDEQQPQQSFEIVDPPIGTQEHEDHAPPNDGSNANTNGSASHQRERSIPILVTDPDVLDCCICYEPLSSPVFQCENGHIACSSCCARLRNKCPMCLMPIGYNRCRAIEKVLESIKMSCLNANYGCKEMFSYSKKNDHEKECIYIPCSCPHSGCDFVASSKELSLHFSHRHVGSGTQIIYDKFFTTFLSTDQKAIVLQEKNNANLFIVHNNHEALGNMVHISCIGPKSMAGFHYDVLARSQGSTLILQSFTKIIQGQSSEAPSKEFLLIPSGFFGFGRLKLDIRIKAQH</sequence>
<dbReference type="EC" id="2.3.2.27" evidence="4"/>
<proteinExistence type="inferred from homology"/>
<name>A0AAN9KLA6_CLITE</name>
<dbReference type="PANTHER" id="PTHR46632:SF16">
    <property type="entry name" value="E3 UBIQUITIN-PROTEIN LIGASE SINA-LIKE 10"/>
    <property type="match status" value="1"/>
</dbReference>
<dbReference type="Proteomes" id="UP001359559">
    <property type="component" value="Unassembled WGS sequence"/>
</dbReference>
<comment type="catalytic activity">
    <reaction evidence="1">
        <text>S-ubiquitinyl-[E2 ubiquitin-conjugating enzyme]-L-cysteine + [acceptor protein]-L-lysine = [E2 ubiquitin-conjugating enzyme]-L-cysteine + N(6)-ubiquitinyl-[acceptor protein]-L-lysine.</text>
        <dbReference type="EC" id="2.3.2.27"/>
    </reaction>
</comment>
<comment type="pathway">
    <text evidence="2">Protein modification; protein ubiquitination.</text>
</comment>
<keyword evidence="16" id="KW-1185">Reference proteome</keyword>
<evidence type="ECO:0000256" key="2">
    <source>
        <dbReference type="ARBA" id="ARBA00004906"/>
    </source>
</evidence>
<reference evidence="15 16" key="1">
    <citation type="submission" date="2024-01" db="EMBL/GenBank/DDBJ databases">
        <title>The genomes of 5 underutilized Papilionoideae crops provide insights into root nodulation and disease resistance.</title>
        <authorList>
            <person name="Yuan L."/>
        </authorList>
    </citation>
    <scope>NUCLEOTIDE SEQUENCE [LARGE SCALE GENOMIC DNA]</scope>
    <source>
        <strain evidence="15">LY-2023</strain>
        <tissue evidence="15">Leaf</tissue>
    </source>
</reference>
<accession>A0AAN9KLA6</accession>
<evidence type="ECO:0000256" key="7">
    <source>
        <dbReference type="ARBA" id="ARBA00022771"/>
    </source>
</evidence>
<keyword evidence="6" id="KW-0479">Metal-binding</keyword>
<evidence type="ECO:0000259" key="13">
    <source>
        <dbReference type="PROSITE" id="PS50089"/>
    </source>
</evidence>
<evidence type="ECO:0000256" key="1">
    <source>
        <dbReference type="ARBA" id="ARBA00000900"/>
    </source>
</evidence>
<dbReference type="InterPro" id="IPR049548">
    <property type="entry name" value="Sina-like_RING"/>
</dbReference>
<comment type="similarity">
    <text evidence="3">Belongs to the SINA (Seven in absentia) family.</text>
</comment>
<feature type="domain" description="SIAH-type" evidence="14">
    <location>
        <begin position="195"/>
        <end position="253"/>
    </location>
</feature>
<feature type="domain" description="RING-type" evidence="13">
    <location>
        <begin position="142"/>
        <end position="177"/>
    </location>
</feature>
<dbReference type="InterPro" id="IPR001841">
    <property type="entry name" value="Znf_RING"/>
</dbReference>
<gene>
    <name evidence="15" type="ORF">RJT34_04053</name>
</gene>
<comment type="function">
    <text evidence="10">E3 ubiquitin-protein ligase that mediates ubiquitination and subsequent proteasomal degradation of target proteins. E3 ubiquitin ligases accept ubiquitin from an E2 ubiquitin-conjugating enzyme in the form of a thioester and then directly transfers the ubiquitin to targeted substrates. It probably triggers the ubiquitin-mediated degradation of different substrates.</text>
</comment>
<dbReference type="GO" id="GO:0061630">
    <property type="term" value="F:ubiquitin protein ligase activity"/>
    <property type="evidence" value="ECO:0007669"/>
    <property type="project" value="UniProtKB-EC"/>
</dbReference>
<dbReference type="SUPFAM" id="SSF49599">
    <property type="entry name" value="TRAF domain-like"/>
    <property type="match status" value="1"/>
</dbReference>
<evidence type="ECO:0000256" key="5">
    <source>
        <dbReference type="ARBA" id="ARBA00022679"/>
    </source>
</evidence>
<evidence type="ECO:0000256" key="8">
    <source>
        <dbReference type="ARBA" id="ARBA00022786"/>
    </source>
</evidence>
<feature type="region of interest" description="Disordered" evidence="12">
    <location>
        <begin position="60"/>
        <end position="127"/>
    </location>
</feature>
<evidence type="ECO:0000256" key="10">
    <source>
        <dbReference type="ARBA" id="ARBA00024004"/>
    </source>
</evidence>
<dbReference type="Gene3D" id="3.30.40.10">
    <property type="entry name" value="Zinc/RING finger domain, C3HC4 (zinc finger)"/>
    <property type="match status" value="1"/>
</dbReference>
<evidence type="ECO:0000256" key="4">
    <source>
        <dbReference type="ARBA" id="ARBA00012483"/>
    </source>
</evidence>
<dbReference type="PROSITE" id="PS50089">
    <property type="entry name" value="ZF_RING_2"/>
    <property type="match status" value="1"/>
</dbReference>